<comment type="similarity">
    <text evidence="1 2">Belongs to the HupG/HyaE family.</text>
</comment>
<dbReference type="RefSeq" id="WP_028309982.1">
    <property type="nucleotide sequence ID" value="NZ_AXWS01000004.1"/>
</dbReference>
<dbReference type="PIRSF" id="PIRSF038934">
    <property type="entry name" value="HyaE_HupG"/>
    <property type="match status" value="1"/>
</dbReference>
<keyword evidence="3" id="KW-1185">Reference proteome</keyword>
<dbReference type="InterPro" id="IPR010893">
    <property type="entry name" value="NiFe-hyd_mat_HyaE"/>
</dbReference>
<dbReference type="Gene3D" id="3.40.30.10">
    <property type="entry name" value="Glutaredoxin"/>
    <property type="match status" value="1"/>
</dbReference>
<dbReference type="Pfam" id="PF07449">
    <property type="entry name" value="HyaE"/>
    <property type="match status" value="1"/>
</dbReference>
<dbReference type="InterPro" id="IPR036249">
    <property type="entry name" value="Thioredoxin-like_sf"/>
</dbReference>
<dbReference type="OrthoDB" id="6560050at2"/>
<reference evidence="4" key="1">
    <citation type="submission" date="2025-08" db="UniProtKB">
        <authorList>
            <consortium name="RefSeq"/>
        </authorList>
    </citation>
    <scope>IDENTIFICATION</scope>
</reference>
<evidence type="ECO:0000256" key="2">
    <source>
        <dbReference type="PIRNR" id="PIRNR038934"/>
    </source>
</evidence>
<evidence type="ECO:0000313" key="4">
    <source>
        <dbReference type="RefSeq" id="WP_028309982.1"/>
    </source>
</evidence>
<accession>A0A8B6X0W4</accession>
<proteinExistence type="inferred from homology"/>
<protein>
    <recommendedName>
        <fullName evidence="2">Hydrogenase expression/formation protein</fullName>
    </recommendedName>
</protein>
<dbReference type="Proteomes" id="UP000675920">
    <property type="component" value="Unplaced"/>
</dbReference>
<dbReference type="SUPFAM" id="SSF52833">
    <property type="entry name" value="Thioredoxin-like"/>
    <property type="match status" value="1"/>
</dbReference>
<dbReference type="AlphaFoldDB" id="A0A8B6X0W4"/>
<evidence type="ECO:0000313" key="3">
    <source>
        <dbReference type="Proteomes" id="UP000675920"/>
    </source>
</evidence>
<sequence>MHDFLLAPADTDAPAIPRLIDRLAAEPGTAWVETDTLADFLAAPGQAVLFVWSDPIRYPECLDVAVVLPEIRRSLAAEAGVAPEALFRIGVVGLASERAIAEKQGALKRPSVVFVRDGGWQGVIGGMLDWSEFAAEARRLLATEPGRAPGIGIPVRNADACH</sequence>
<name>A0A8B6X0W4_9BURK</name>
<evidence type="ECO:0000256" key="1">
    <source>
        <dbReference type="ARBA" id="ARBA00009004"/>
    </source>
</evidence>
<organism evidence="3 4">
    <name type="scientific">Derxia gummosa DSM 723</name>
    <dbReference type="NCBI Taxonomy" id="1121388"/>
    <lineage>
        <taxon>Bacteria</taxon>
        <taxon>Pseudomonadati</taxon>
        <taxon>Pseudomonadota</taxon>
        <taxon>Betaproteobacteria</taxon>
        <taxon>Burkholderiales</taxon>
        <taxon>Alcaligenaceae</taxon>
        <taxon>Derxia</taxon>
    </lineage>
</organism>